<comment type="caution">
    <text evidence="6">Lacks conserved residue(s) required for the propagation of feature annotation.</text>
</comment>
<evidence type="ECO:0000256" key="4">
    <source>
        <dbReference type="ARBA" id="ARBA00022679"/>
    </source>
</evidence>
<feature type="site" description="Important for substrate specificity" evidence="6">
    <location>
        <position position="192"/>
    </location>
</feature>
<dbReference type="EC" id="2.3.1.31" evidence="6"/>
<dbReference type="FunFam" id="3.40.50.880:FF:000004">
    <property type="entry name" value="Homoserine O-succinyltransferase"/>
    <property type="match status" value="1"/>
</dbReference>
<evidence type="ECO:0000313" key="8">
    <source>
        <dbReference type="EMBL" id="ADG92479.1"/>
    </source>
</evidence>
<comment type="pathway">
    <text evidence="6">Amino-acid biosynthesis; L-methionine biosynthesis via de novo pathway; O-acetyl-L-homoserine from L-homoserine: step 1/1.</text>
</comment>
<dbReference type="InterPro" id="IPR005697">
    <property type="entry name" value="HST_MetA"/>
</dbReference>
<feature type="active site" description="Proton acceptor" evidence="6">
    <location>
        <position position="235"/>
    </location>
</feature>
<dbReference type="GO" id="GO:0008899">
    <property type="term" value="F:homoserine O-succinyltransferase activity"/>
    <property type="evidence" value="ECO:0007669"/>
    <property type="project" value="UniProtKB-UniRule"/>
</dbReference>
<dbReference type="UniPathway" id="UPA00051">
    <property type="reaction ID" value="UER00074"/>
</dbReference>
<dbReference type="EMBL" id="CP001999">
    <property type="protein sequence ID" value="ADG92479.1"/>
    <property type="molecule type" value="Genomic_DNA"/>
</dbReference>
<dbReference type="Pfam" id="PF04204">
    <property type="entry name" value="HTS"/>
    <property type="match status" value="1"/>
</dbReference>
<feature type="active site" description="Acyl-thioester intermediate" evidence="6 7">
    <location>
        <position position="142"/>
    </location>
</feature>
<evidence type="ECO:0000256" key="2">
    <source>
        <dbReference type="ARBA" id="ARBA00022490"/>
    </source>
</evidence>
<dbReference type="HAMAP" id="MF_00295">
    <property type="entry name" value="MetA_acyltransf"/>
    <property type="match status" value="1"/>
</dbReference>
<dbReference type="GO" id="GO:0005737">
    <property type="term" value="C:cytoplasm"/>
    <property type="evidence" value="ECO:0007669"/>
    <property type="project" value="UniProtKB-SubCell"/>
</dbReference>
<dbReference type="AlphaFoldDB" id="D5V2P7"/>
<evidence type="ECO:0000256" key="7">
    <source>
        <dbReference type="PIRSR" id="PIRSR000450-1"/>
    </source>
</evidence>
<comment type="similarity">
    <text evidence="6">Belongs to the MetA family.</text>
</comment>
<dbReference type="KEGG" id="ant:Arnit_0815"/>
<comment type="function">
    <text evidence="6">Transfers an acetyl group from acetyl-CoA to L-homoserine, forming acetyl-L-homoserine.</text>
</comment>
<dbReference type="Proteomes" id="UP000000939">
    <property type="component" value="Chromosome"/>
</dbReference>
<dbReference type="STRING" id="572480.Arnit_0815"/>
<evidence type="ECO:0000256" key="5">
    <source>
        <dbReference type="ARBA" id="ARBA00023315"/>
    </source>
</evidence>
<protein>
    <recommendedName>
        <fullName evidence="6">Homoserine O-acetyltransferase</fullName>
        <shortName evidence="6">HAT</shortName>
        <ecNumber evidence="6">2.3.1.31</ecNumber>
    </recommendedName>
    <alternativeName>
        <fullName evidence="6">Homoserine transacetylase</fullName>
        <shortName evidence="6">HTA</shortName>
    </alternativeName>
</protein>
<dbReference type="Gene3D" id="3.40.50.880">
    <property type="match status" value="1"/>
</dbReference>
<dbReference type="OrthoDB" id="9772423at2"/>
<keyword evidence="5 6" id="KW-0012">Acyltransferase</keyword>
<name>D5V2P7_ARCNC</name>
<dbReference type="PIRSF" id="PIRSF000450">
    <property type="entry name" value="H_ser_succinyltr"/>
    <property type="match status" value="1"/>
</dbReference>
<dbReference type="RefSeq" id="WP_013134624.1">
    <property type="nucleotide sequence ID" value="NC_014166.1"/>
</dbReference>
<dbReference type="GO" id="GO:0004414">
    <property type="term" value="F:homoserine O-acetyltransferase activity"/>
    <property type="evidence" value="ECO:0007669"/>
    <property type="project" value="UniProtKB-EC"/>
</dbReference>
<accession>D5V2P7</accession>
<dbReference type="InterPro" id="IPR033752">
    <property type="entry name" value="MetA_family"/>
</dbReference>
<keyword evidence="4 6" id="KW-0808">Transferase</keyword>
<feature type="binding site" evidence="6">
    <location>
        <position position="163"/>
    </location>
    <ligand>
        <name>substrate</name>
    </ligand>
</feature>
<keyword evidence="9" id="KW-1185">Reference proteome</keyword>
<dbReference type="CDD" id="cd03131">
    <property type="entry name" value="GATase1_HTS"/>
    <property type="match status" value="1"/>
</dbReference>
<dbReference type="SUPFAM" id="SSF52317">
    <property type="entry name" value="Class I glutamine amidotransferase-like"/>
    <property type="match status" value="1"/>
</dbReference>
<proteinExistence type="inferred from homology"/>
<dbReference type="HOGENOM" id="CLU_057851_0_1_7"/>
<feature type="site" description="Important for acyl-CoA specificity" evidence="6">
    <location>
        <position position="111"/>
    </location>
</feature>
<keyword evidence="3 6" id="KW-0028">Amino-acid biosynthesis</keyword>
<evidence type="ECO:0000256" key="3">
    <source>
        <dbReference type="ARBA" id="ARBA00022605"/>
    </source>
</evidence>
<keyword evidence="6" id="KW-0486">Methionine biosynthesis</keyword>
<reference evidence="8 9" key="1">
    <citation type="journal article" date="2010" name="Stand. Genomic Sci.">
        <title>Complete genome sequence of Arcobacter nitrofigilis type strain (CI).</title>
        <authorList>
            <person name="Pati A."/>
            <person name="Gronow S."/>
            <person name="Lapidus A."/>
            <person name="Copeland A."/>
            <person name="Glavina Del Rio T."/>
            <person name="Nolan M."/>
            <person name="Lucas S."/>
            <person name="Tice H."/>
            <person name="Cheng J.F."/>
            <person name="Han C."/>
            <person name="Chertkov O."/>
            <person name="Bruce D."/>
            <person name="Tapia R."/>
            <person name="Goodwin L."/>
            <person name="Pitluck S."/>
            <person name="Liolios K."/>
            <person name="Ivanova N."/>
            <person name="Mavromatis K."/>
            <person name="Chen A."/>
            <person name="Palaniappan K."/>
            <person name="Land M."/>
            <person name="Hauser L."/>
            <person name="Chang Y.J."/>
            <person name="Jeffries C.D."/>
            <person name="Detter J.C."/>
            <person name="Rohde M."/>
            <person name="Goker M."/>
            <person name="Bristow J."/>
            <person name="Eisen J.A."/>
            <person name="Markowitz V."/>
            <person name="Hugenholtz P."/>
            <person name="Klenk H.P."/>
            <person name="Kyrpides N.C."/>
        </authorList>
    </citation>
    <scope>NUCLEOTIDE SEQUENCE [LARGE SCALE GENOMIC DNA]</scope>
    <source>
        <strain evidence="9">ATCC 33309 / DSM 7299 / CCUG 15893 / LMG 7604 / NCTC 12251 / CI</strain>
    </source>
</reference>
<organism evidence="8 9">
    <name type="scientific">Arcobacter nitrofigilis (strain ATCC 33309 / DSM 7299 / CCUG 15893 / LMG 7604 / NCTC 12251 / CI)</name>
    <name type="common">Campylobacter nitrofigilis</name>
    <dbReference type="NCBI Taxonomy" id="572480"/>
    <lineage>
        <taxon>Bacteria</taxon>
        <taxon>Pseudomonadati</taxon>
        <taxon>Campylobacterota</taxon>
        <taxon>Epsilonproteobacteria</taxon>
        <taxon>Campylobacterales</taxon>
        <taxon>Arcobacteraceae</taxon>
        <taxon>Arcobacter</taxon>
    </lineage>
</organism>
<dbReference type="NCBIfam" id="TIGR01001">
    <property type="entry name" value="metA"/>
    <property type="match status" value="1"/>
</dbReference>
<comment type="subcellular location">
    <subcellularLocation>
        <location evidence="1 6">Cytoplasm</location>
    </subcellularLocation>
</comment>
<feature type="binding site" evidence="6">
    <location>
        <position position="249"/>
    </location>
    <ligand>
        <name>substrate</name>
    </ligand>
</feature>
<dbReference type="GO" id="GO:0019281">
    <property type="term" value="P:L-methionine biosynthetic process from homoserine via O-succinyl-L-homoserine and cystathionine"/>
    <property type="evidence" value="ECO:0007669"/>
    <property type="project" value="InterPro"/>
</dbReference>
<gene>
    <name evidence="6" type="primary">metAA</name>
    <name evidence="8" type="ordered locus">Arnit_0815</name>
</gene>
<dbReference type="PANTHER" id="PTHR20919:SF0">
    <property type="entry name" value="HOMOSERINE O-SUCCINYLTRANSFERASE"/>
    <property type="match status" value="1"/>
</dbReference>
<comment type="catalytic activity">
    <reaction evidence="6">
        <text>L-homoserine + acetyl-CoA = O-acetyl-L-homoserine + CoA</text>
        <dbReference type="Rhea" id="RHEA:13701"/>
        <dbReference type="ChEBI" id="CHEBI:57287"/>
        <dbReference type="ChEBI" id="CHEBI:57288"/>
        <dbReference type="ChEBI" id="CHEBI:57476"/>
        <dbReference type="ChEBI" id="CHEBI:57716"/>
        <dbReference type="EC" id="2.3.1.31"/>
    </reaction>
</comment>
<evidence type="ECO:0000256" key="6">
    <source>
        <dbReference type="HAMAP-Rule" id="MF_00295"/>
    </source>
</evidence>
<dbReference type="eggNOG" id="COG1897">
    <property type="taxonomic scope" value="Bacteria"/>
</dbReference>
<evidence type="ECO:0000313" key="9">
    <source>
        <dbReference type="Proteomes" id="UP000000939"/>
    </source>
</evidence>
<sequence>MPIVIPKKLPAVKILQNENIFIMNDKKAMKQDIRPLKILILNLMPNKVETETQLLRLLGNTPLQTEITLLKTATYQSKNTSEDHLESFYKTFEEVKEHNFDGLIITGAPIETMPFEEVSYWEELKEIMEYSKTNITSTLHICWGSQAGLYYHHGIQKYEQNKKTFGVFEHDLFNKTNPLLRGFDDEAYIPHSRYTTVLKEDIDKVDDLELLLYSEDSGVCLVASKDRKHVFMSGHVEYDFDSLQKEYLRDVEKGLEIDVPKNYFKNNDPTKDPKVKWRSAAHLLFANWLNYFVYQETPFELK</sequence>
<feature type="binding site" evidence="6">
    <location>
        <position position="192"/>
    </location>
    <ligand>
        <name>substrate</name>
    </ligand>
</feature>
<dbReference type="PANTHER" id="PTHR20919">
    <property type="entry name" value="HOMOSERINE O-SUCCINYLTRANSFERASE"/>
    <property type="match status" value="1"/>
</dbReference>
<feature type="active site" evidence="6">
    <location>
        <position position="237"/>
    </location>
</feature>
<evidence type="ECO:0000256" key="1">
    <source>
        <dbReference type="ARBA" id="ARBA00004496"/>
    </source>
</evidence>
<dbReference type="InterPro" id="IPR029062">
    <property type="entry name" value="Class_I_gatase-like"/>
</dbReference>
<keyword evidence="2 6" id="KW-0963">Cytoplasm</keyword>